<dbReference type="AlphaFoldDB" id="A2DWA9"/>
<dbReference type="VEuPathDB" id="TrichDB:TVAGG3_0279480"/>
<dbReference type="KEGG" id="tva:4773253"/>
<proteinExistence type="predicted"/>
<reference evidence="1" key="1">
    <citation type="submission" date="2006-10" db="EMBL/GenBank/DDBJ databases">
        <authorList>
            <person name="Amadeo P."/>
            <person name="Zhao Q."/>
            <person name="Wortman J."/>
            <person name="Fraser-Liggett C."/>
            <person name="Carlton J."/>
        </authorList>
    </citation>
    <scope>NUCLEOTIDE SEQUENCE</scope>
    <source>
        <strain evidence="1">G3</strain>
    </source>
</reference>
<dbReference type="VEuPathDB" id="TrichDB:TVAG_393920"/>
<dbReference type="EMBL" id="DS113258">
    <property type="protein sequence ID" value="EAY15249.1"/>
    <property type="molecule type" value="Genomic_DNA"/>
</dbReference>
<accession>A2DWA9</accession>
<evidence type="ECO:0000313" key="2">
    <source>
        <dbReference type="Proteomes" id="UP000001542"/>
    </source>
</evidence>
<dbReference type="InParanoid" id="A2DWA9"/>
<reference evidence="1" key="2">
    <citation type="journal article" date="2007" name="Science">
        <title>Draft genome sequence of the sexually transmitted pathogen Trichomonas vaginalis.</title>
        <authorList>
            <person name="Carlton J.M."/>
            <person name="Hirt R.P."/>
            <person name="Silva J.C."/>
            <person name="Delcher A.L."/>
            <person name="Schatz M."/>
            <person name="Zhao Q."/>
            <person name="Wortman J.R."/>
            <person name="Bidwell S.L."/>
            <person name="Alsmark U.C.M."/>
            <person name="Besteiro S."/>
            <person name="Sicheritz-Ponten T."/>
            <person name="Noel C.J."/>
            <person name="Dacks J.B."/>
            <person name="Foster P.G."/>
            <person name="Simillion C."/>
            <person name="Van de Peer Y."/>
            <person name="Miranda-Saavedra D."/>
            <person name="Barton G.J."/>
            <person name="Westrop G.D."/>
            <person name="Mueller S."/>
            <person name="Dessi D."/>
            <person name="Fiori P.L."/>
            <person name="Ren Q."/>
            <person name="Paulsen I."/>
            <person name="Zhang H."/>
            <person name="Bastida-Corcuera F.D."/>
            <person name="Simoes-Barbosa A."/>
            <person name="Brown M.T."/>
            <person name="Hayes R.D."/>
            <person name="Mukherjee M."/>
            <person name="Okumura C.Y."/>
            <person name="Schneider R."/>
            <person name="Smith A.J."/>
            <person name="Vanacova S."/>
            <person name="Villalvazo M."/>
            <person name="Haas B.J."/>
            <person name="Pertea M."/>
            <person name="Feldblyum T.V."/>
            <person name="Utterback T.R."/>
            <person name="Shu C.L."/>
            <person name="Osoegawa K."/>
            <person name="de Jong P.J."/>
            <person name="Hrdy I."/>
            <person name="Horvathova L."/>
            <person name="Zubacova Z."/>
            <person name="Dolezal P."/>
            <person name="Malik S.B."/>
            <person name="Logsdon J.M. Jr."/>
            <person name="Henze K."/>
            <person name="Gupta A."/>
            <person name="Wang C.C."/>
            <person name="Dunne R.L."/>
            <person name="Upcroft J.A."/>
            <person name="Upcroft P."/>
            <person name="White O."/>
            <person name="Salzberg S.L."/>
            <person name="Tang P."/>
            <person name="Chiu C.-H."/>
            <person name="Lee Y.-S."/>
            <person name="Embley T.M."/>
            <person name="Coombs G.H."/>
            <person name="Mottram J.C."/>
            <person name="Tachezy J."/>
            <person name="Fraser-Liggett C.M."/>
            <person name="Johnson P.J."/>
        </authorList>
    </citation>
    <scope>NUCLEOTIDE SEQUENCE [LARGE SCALE GENOMIC DNA]</scope>
    <source>
        <strain evidence="1">G3</strain>
    </source>
</reference>
<sequence length="160" mass="17899">MFVCLSAFVASEAYPLILSAKPGVKVSSPSDLMTLGALGDKHCCFVIERFPKPPMKSVWDLGNFANAMTVCEKKGTLKTFNNVDSNQVNFLEQLENHYSKKLTLISYDECTCKAEKFQEGLIVVRVTEDDTYIVEEVLGKLPEDVTVSFIATTENLFRKK</sequence>
<evidence type="ECO:0000313" key="1">
    <source>
        <dbReference type="EMBL" id="EAY15249.1"/>
    </source>
</evidence>
<name>A2DWA9_TRIV3</name>
<organism evidence="1 2">
    <name type="scientific">Trichomonas vaginalis (strain ATCC PRA-98 / G3)</name>
    <dbReference type="NCBI Taxonomy" id="412133"/>
    <lineage>
        <taxon>Eukaryota</taxon>
        <taxon>Metamonada</taxon>
        <taxon>Parabasalia</taxon>
        <taxon>Trichomonadida</taxon>
        <taxon>Trichomonadidae</taxon>
        <taxon>Trichomonas</taxon>
    </lineage>
</organism>
<dbReference type="RefSeq" id="XP_001327472.1">
    <property type="nucleotide sequence ID" value="XM_001327437.1"/>
</dbReference>
<keyword evidence="2" id="KW-1185">Reference proteome</keyword>
<gene>
    <name evidence="1" type="ORF">TVAG_393920</name>
</gene>
<protein>
    <submittedName>
        <fullName evidence="1">Uncharacterized protein</fullName>
    </submittedName>
</protein>
<dbReference type="Proteomes" id="UP000001542">
    <property type="component" value="Unassembled WGS sequence"/>
</dbReference>